<evidence type="ECO:0000256" key="4">
    <source>
        <dbReference type="ARBA" id="ARBA00008773"/>
    </source>
</evidence>
<keyword evidence="17" id="KW-1185">Reference proteome</keyword>
<evidence type="ECO:0000256" key="13">
    <source>
        <dbReference type="RuleBase" id="RU004335"/>
    </source>
</evidence>
<dbReference type="PANTHER" id="PTHR32227">
    <property type="entry name" value="GLUCAN ENDO-1,3-BETA-GLUCOSIDASE BG1-RELATED-RELATED"/>
    <property type="match status" value="1"/>
</dbReference>
<dbReference type="InterPro" id="IPR007919">
    <property type="entry name" value="UPF0220"/>
</dbReference>
<dbReference type="SUPFAM" id="SSF51445">
    <property type="entry name" value="(Trans)glycosidases"/>
    <property type="match status" value="1"/>
</dbReference>
<dbReference type="Pfam" id="PF00332">
    <property type="entry name" value="Glyco_hydro_17"/>
    <property type="match status" value="1"/>
</dbReference>
<dbReference type="InterPro" id="IPR000490">
    <property type="entry name" value="Glyco_hydro_17"/>
</dbReference>
<evidence type="ECO:0000256" key="6">
    <source>
        <dbReference type="ARBA" id="ARBA00022692"/>
    </source>
</evidence>
<accession>A0AAD6QW92</accession>
<feature type="transmembrane region" description="Helical" evidence="15">
    <location>
        <begin position="39"/>
        <end position="58"/>
    </location>
</feature>
<evidence type="ECO:0000256" key="7">
    <source>
        <dbReference type="ARBA" id="ARBA00022801"/>
    </source>
</evidence>
<dbReference type="GO" id="GO:0005975">
    <property type="term" value="P:carbohydrate metabolic process"/>
    <property type="evidence" value="ECO:0007669"/>
    <property type="project" value="InterPro"/>
</dbReference>
<evidence type="ECO:0000313" key="16">
    <source>
        <dbReference type="EMBL" id="KAJ6997791.1"/>
    </source>
</evidence>
<gene>
    <name evidence="16" type="ORF">NC653_014124</name>
</gene>
<evidence type="ECO:0000256" key="11">
    <source>
        <dbReference type="ARBA" id="ARBA00033335"/>
    </source>
</evidence>
<dbReference type="GO" id="GO:0042973">
    <property type="term" value="F:glucan endo-1,3-beta-D-glucosidase activity"/>
    <property type="evidence" value="ECO:0007669"/>
    <property type="project" value="UniProtKB-EC"/>
</dbReference>
<dbReference type="InterPro" id="IPR044965">
    <property type="entry name" value="Glyco_hydro_17_plant"/>
</dbReference>
<dbReference type="Gene3D" id="3.20.20.80">
    <property type="entry name" value="Glycosidases"/>
    <property type="match status" value="1"/>
</dbReference>
<feature type="transmembrane region" description="Helical" evidence="15">
    <location>
        <begin position="7"/>
        <end position="27"/>
    </location>
</feature>
<keyword evidence="9 15" id="KW-0472">Membrane</keyword>
<evidence type="ECO:0000256" key="9">
    <source>
        <dbReference type="ARBA" id="ARBA00023136"/>
    </source>
</evidence>
<keyword evidence="10 14" id="KW-0326">Glycosidase</keyword>
<keyword evidence="8 15" id="KW-1133">Transmembrane helix</keyword>
<comment type="caution">
    <text evidence="16">The sequence shown here is derived from an EMBL/GenBank/DDBJ whole genome shotgun (WGS) entry which is preliminary data.</text>
</comment>
<dbReference type="AlphaFoldDB" id="A0AAD6QW92"/>
<comment type="similarity">
    <text evidence="4 13">Belongs to the glycosyl hydrolase 17 family.</text>
</comment>
<evidence type="ECO:0000256" key="3">
    <source>
        <dbReference type="ARBA" id="ARBA00005335"/>
    </source>
</evidence>
<organism evidence="16 17">
    <name type="scientific">Populus alba x Populus x berolinensis</name>
    <dbReference type="NCBI Taxonomy" id="444605"/>
    <lineage>
        <taxon>Eukaryota</taxon>
        <taxon>Viridiplantae</taxon>
        <taxon>Streptophyta</taxon>
        <taxon>Embryophyta</taxon>
        <taxon>Tracheophyta</taxon>
        <taxon>Spermatophyta</taxon>
        <taxon>Magnoliopsida</taxon>
        <taxon>eudicotyledons</taxon>
        <taxon>Gunneridae</taxon>
        <taxon>Pentapetalae</taxon>
        <taxon>rosids</taxon>
        <taxon>fabids</taxon>
        <taxon>Malpighiales</taxon>
        <taxon>Salicaceae</taxon>
        <taxon>Saliceae</taxon>
        <taxon>Populus</taxon>
    </lineage>
</organism>
<keyword evidence="6 15" id="KW-0812">Transmembrane</keyword>
<sequence>MDLPELWAIFGPGVAGAVFGAGWWFWIDAVVCSSVKVSVVHYLPGIFASIASLMFNCVRKEDIDYSPYEEGEWRLKLWLFFAYVVSFVSLAASVGLLIQDSIVKTGPSVWTGTAGILQCVFVLIRGVNSPAIRHEENLNSCSSCHAEMERHAVFSYIPRMLKLEVEAKNKQMGLMSSMCRLILVTAITLAAHQFSISSSLPIGVCYGLNGNNLPPPSEVVGLYKRSGIEFIRLYEPRSDVLEALRGSGLAVAVCPTNEDLANIAQRQDAADAWVHTNIAPYMSDVVFRWIILGNEVIPGPLASYVPAAIANTRNSLAAIGLANVTVTTTIPGNALEASYPPSAGAFRSDVTDVMIAVAGILASSGAPLMINVYPYFSYASNPSQVPVDYALFAATTPVVTDGSFLYYDLFDAMVDAFHAALERIGYPGLRVAIGESGWPSAGNDPYTSIDNAMIYNRNLVNHVLTNGTPRRPGEIMETFLFAMFNENLKPGGVEQNFGFFYPNMNPVYPFW</sequence>
<evidence type="ECO:0000256" key="2">
    <source>
        <dbReference type="ARBA" id="ARBA00004141"/>
    </source>
</evidence>
<proteinExistence type="inferred from homology"/>
<comment type="catalytic activity">
    <reaction evidence="1">
        <text>Hydrolysis of (1-&gt;3)-beta-D-glucosidic linkages in (1-&gt;3)-beta-D-glucans.</text>
        <dbReference type="EC" id="3.2.1.39"/>
    </reaction>
</comment>
<dbReference type="InterPro" id="IPR017853">
    <property type="entry name" value="GH"/>
</dbReference>
<evidence type="ECO:0000313" key="17">
    <source>
        <dbReference type="Proteomes" id="UP001164929"/>
    </source>
</evidence>
<name>A0AAD6QW92_9ROSI</name>
<dbReference type="FunFam" id="3.20.20.80:FF:000010">
    <property type="entry name" value="glucan endo-1,3-beta-glucosidase, basic"/>
    <property type="match status" value="1"/>
</dbReference>
<dbReference type="EC" id="3.2.1.39" evidence="5"/>
<dbReference type="PROSITE" id="PS00587">
    <property type="entry name" value="GLYCOSYL_HYDROL_F17"/>
    <property type="match status" value="1"/>
</dbReference>
<comment type="subcellular location">
    <subcellularLocation>
        <location evidence="2">Membrane</location>
        <topology evidence="2">Multi-pass membrane protein</topology>
    </subcellularLocation>
</comment>
<evidence type="ECO:0000256" key="1">
    <source>
        <dbReference type="ARBA" id="ARBA00000382"/>
    </source>
</evidence>
<dbReference type="Pfam" id="PF05255">
    <property type="entry name" value="UPF0220"/>
    <property type="match status" value="1"/>
</dbReference>
<evidence type="ECO:0000256" key="12">
    <source>
        <dbReference type="ARBA" id="ARBA00033417"/>
    </source>
</evidence>
<comment type="similarity">
    <text evidence="3">Belongs to the UPF0220 family.</text>
</comment>
<dbReference type="GO" id="GO:0016020">
    <property type="term" value="C:membrane"/>
    <property type="evidence" value="ECO:0007669"/>
    <property type="project" value="UniProtKB-SubCell"/>
</dbReference>
<evidence type="ECO:0000256" key="10">
    <source>
        <dbReference type="ARBA" id="ARBA00023295"/>
    </source>
</evidence>
<dbReference type="EMBL" id="JAQIZT010000005">
    <property type="protein sequence ID" value="KAJ6997791.1"/>
    <property type="molecule type" value="Genomic_DNA"/>
</dbReference>
<evidence type="ECO:0000256" key="15">
    <source>
        <dbReference type="SAM" id="Phobius"/>
    </source>
</evidence>
<reference evidence="16" key="1">
    <citation type="journal article" date="2023" name="Mol. Ecol. Resour.">
        <title>Chromosome-level genome assembly of a triploid poplar Populus alba 'Berolinensis'.</title>
        <authorList>
            <person name="Chen S."/>
            <person name="Yu Y."/>
            <person name="Wang X."/>
            <person name="Wang S."/>
            <person name="Zhang T."/>
            <person name="Zhou Y."/>
            <person name="He R."/>
            <person name="Meng N."/>
            <person name="Wang Y."/>
            <person name="Liu W."/>
            <person name="Liu Z."/>
            <person name="Liu J."/>
            <person name="Guo Q."/>
            <person name="Huang H."/>
            <person name="Sederoff R.R."/>
            <person name="Wang G."/>
            <person name="Qu G."/>
            <person name="Chen S."/>
        </authorList>
    </citation>
    <scope>NUCLEOTIDE SEQUENCE</scope>
    <source>
        <strain evidence="16">SC-2020</strain>
    </source>
</reference>
<feature type="transmembrane region" description="Helical" evidence="15">
    <location>
        <begin position="78"/>
        <end position="98"/>
    </location>
</feature>
<evidence type="ECO:0000256" key="8">
    <source>
        <dbReference type="ARBA" id="ARBA00022989"/>
    </source>
</evidence>
<evidence type="ECO:0000256" key="14">
    <source>
        <dbReference type="RuleBase" id="RU004336"/>
    </source>
</evidence>
<keyword evidence="7 14" id="KW-0378">Hydrolase</keyword>
<dbReference type="Proteomes" id="UP001164929">
    <property type="component" value="Chromosome 5"/>
</dbReference>
<evidence type="ECO:0000256" key="5">
    <source>
        <dbReference type="ARBA" id="ARBA00012780"/>
    </source>
</evidence>
<protein>
    <recommendedName>
        <fullName evidence="5">glucan endo-1,3-beta-D-glucosidase</fullName>
        <ecNumber evidence="5">3.2.1.39</ecNumber>
    </recommendedName>
    <alternativeName>
        <fullName evidence="11">(1-&gt;3)-beta-glucan endohydrolase</fullName>
    </alternativeName>
    <alternativeName>
        <fullName evidence="12">Beta-1,3-endoglucanase</fullName>
    </alternativeName>
</protein>